<dbReference type="AlphaFoldDB" id="A0A940SU59"/>
<dbReference type="InterPro" id="IPR036420">
    <property type="entry name" value="BRCT_dom_sf"/>
</dbReference>
<dbReference type="PANTHER" id="PTHR30231:SF42">
    <property type="entry name" value="EXONUCLEASE"/>
    <property type="match status" value="1"/>
</dbReference>
<dbReference type="PANTHER" id="PTHR30231">
    <property type="entry name" value="DNA POLYMERASE III SUBUNIT EPSILON"/>
    <property type="match status" value="1"/>
</dbReference>
<dbReference type="Pfam" id="PF00929">
    <property type="entry name" value="RNase_T"/>
    <property type="match status" value="1"/>
</dbReference>
<evidence type="ECO:0000256" key="2">
    <source>
        <dbReference type="ARBA" id="ARBA00022695"/>
    </source>
</evidence>
<dbReference type="InterPro" id="IPR001357">
    <property type="entry name" value="BRCT_dom"/>
</dbReference>
<evidence type="ECO:0000256" key="1">
    <source>
        <dbReference type="ARBA" id="ARBA00022679"/>
    </source>
</evidence>
<keyword evidence="1" id="KW-0808">Transferase</keyword>
<dbReference type="CDD" id="cd17748">
    <property type="entry name" value="BRCT_DNA_ligase_like"/>
    <property type="match status" value="1"/>
</dbReference>
<evidence type="ECO:0000256" key="4">
    <source>
        <dbReference type="ARBA" id="ARBA00022722"/>
    </source>
</evidence>
<keyword evidence="5" id="KW-0378">Hydrolase</keyword>
<sequence length="311" mass="35035">MSINFVAIDFETANAFRASACSVGMVKVINGEVVDTFYSLINPEDDFDSFNSHIHGITEDMVTTSPPYDLVIKEIEAFLENLPLVAHYAPFDMGVIRDSNDRYNIFDFEANYFDSYYLSRKYLNLLSYKLVDLANLINFDFEHHNALEDAKACAALILYLCQNNSFDNVADLLNHVNYTKMGEISGSKGSGFRIRKIKKTGNKSLVFKEIIESVSKNDIDESHFFYNKHVCFTGKLESFSRNEAALMLAEVGGIPEIGVTKKVNFLVMGEQDIRVVGDSLKSSKILKAEKLLASGQDIQLLGESDFLKMIW</sequence>
<keyword evidence="2" id="KW-0548">Nucleotidyltransferase</keyword>
<evidence type="ECO:0000259" key="8">
    <source>
        <dbReference type="PROSITE" id="PS50172"/>
    </source>
</evidence>
<dbReference type="SMART" id="SM00479">
    <property type="entry name" value="EXOIII"/>
    <property type="match status" value="1"/>
</dbReference>
<dbReference type="EMBL" id="JAEEGA010000002">
    <property type="protein sequence ID" value="MBP1040409.1"/>
    <property type="molecule type" value="Genomic_DNA"/>
</dbReference>
<dbReference type="InterPro" id="IPR013520">
    <property type="entry name" value="Ribonucl_H"/>
</dbReference>
<keyword evidence="5" id="KW-0269">Exonuclease</keyword>
<evidence type="ECO:0000313" key="9">
    <source>
        <dbReference type="EMBL" id="MBP1040409.1"/>
    </source>
</evidence>
<keyword evidence="6" id="KW-0239">DNA-directed DNA polymerase</keyword>
<evidence type="ECO:0000256" key="6">
    <source>
        <dbReference type="ARBA" id="ARBA00022932"/>
    </source>
</evidence>
<dbReference type="FunFam" id="3.30.420.10:FF:000045">
    <property type="entry name" value="3'-5' exonuclease DinG"/>
    <property type="match status" value="1"/>
</dbReference>
<keyword evidence="3" id="KW-0235">DNA replication</keyword>
<dbReference type="GO" id="GO:0003676">
    <property type="term" value="F:nucleic acid binding"/>
    <property type="evidence" value="ECO:0007669"/>
    <property type="project" value="InterPro"/>
</dbReference>
<dbReference type="SUPFAM" id="SSF53098">
    <property type="entry name" value="Ribonuclease H-like"/>
    <property type="match status" value="1"/>
</dbReference>
<evidence type="ECO:0000256" key="3">
    <source>
        <dbReference type="ARBA" id="ARBA00022705"/>
    </source>
</evidence>
<dbReference type="Proteomes" id="UP000674938">
    <property type="component" value="Unassembled WGS sequence"/>
</dbReference>
<dbReference type="PROSITE" id="PS50172">
    <property type="entry name" value="BRCT"/>
    <property type="match status" value="1"/>
</dbReference>
<evidence type="ECO:0000256" key="5">
    <source>
        <dbReference type="ARBA" id="ARBA00022839"/>
    </source>
</evidence>
<dbReference type="CDD" id="cd06130">
    <property type="entry name" value="DNA_pol_III_epsilon_like"/>
    <property type="match status" value="1"/>
</dbReference>
<name>A0A940SU59_9ENTE</name>
<organism evidence="9 10">
    <name type="scientific">Vagococcus allomyrinae</name>
    <dbReference type="NCBI Taxonomy" id="2794353"/>
    <lineage>
        <taxon>Bacteria</taxon>
        <taxon>Bacillati</taxon>
        <taxon>Bacillota</taxon>
        <taxon>Bacilli</taxon>
        <taxon>Lactobacillales</taxon>
        <taxon>Enterococcaceae</taxon>
        <taxon>Vagococcus</taxon>
    </lineage>
</organism>
<evidence type="ECO:0000256" key="7">
    <source>
        <dbReference type="ARBA" id="ARBA00070925"/>
    </source>
</evidence>
<comment type="caution">
    <text evidence="9">The sequence shown here is derived from an EMBL/GenBank/DDBJ whole genome shotgun (WGS) entry which is preliminary data.</text>
</comment>
<dbReference type="GO" id="GO:0003887">
    <property type="term" value="F:DNA-directed DNA polymerase activity"/>
    <property type="evidence" value="ECO:0007669"/>
    <property type="project" value="UniProtKB-KW"/>
</dbReference>
<dbReference type="Gene3D" id="3.40.50.10190">
    <property type="entry name" value="BRCT domain"/>
    <property type="match status" value="1"/>
</dbReference>
<dbReference type="InterPro" id="IPR036397">
    <property type="entry name" value="RNaseH_sf"/>
</dbReference>
<keyword evidence="10" id="KW-1185">Reference proteome</keyword>
<dbReference type="GO" id="GO:0008408">
    <property type="term" value="F:3'-5' exonuclease activity"/>
    <property type="evidence" value="ECO:0007669"/>
    <property type="project" value="TreeGrafter"/>
</dbReference>
<dbReference type="RefSeq" id="WP_209525323.1">
    <property type="nucleotide sequence ID" value="NZ_JAEEGA010000002.1"/>
</dbReference>
<accession>A0A940SU59</accession>
<dbReference type="Gene3D" id="3.30.420.10">
    <property type="entry name" value="Ribonuclease H-like superfamily/Ribonuclease H"/>
    <property type="match status" value="1"/>
</dbReference>
<dbReference type="SUPFAM" id="SSF52113">
    <property type="entry name" value="BRCT domain"/>
    <property type="match status" value="1"/>
</dbReference>
<reference evidence="9" key="1">
    <citation type="submission" date="2020-12" db="EMBL/GenBank/DDBJ databases">
        <title>Vagococcus allomyrinae sp. nov. and Enterococcus lavae sp. nov., isolated from the larvae of Allomyrina dichotoma.</title>
        <authorList>
            <person name="Lee S.D."/>
        </authorList>
    </citation>
    <scope>NUCLEOTIDE SEQUENCE</scope>
    <source>
        <strain evidence="9">BWB3-3</strain>
    </source>
</reference>
<proteinExistence type="predicted"/>
<gene>
    <name evidence="9" type="ORF">I6N95_05210</name>
</gene>
<protein>
    <recommendedName>
        <fullName evidence="7">DNA polymerase III polC-type</fullName>
    </recommendedName>
</protein>
<feature type="domain" description="BRCT" evidence="8">
    <location>
        <begin position="220"/>
        <end position="311"/>
    </location>
</feature>
<dbReference type="GO" id="GO:0005829">
    <property type="term" value="C:cytosol"/>
    <property type="evidence" value="ECO:0007669"/>
    <property type="project" value="TreeGrafter"/>
</dbReference>
<dbReference type="GO" id="GO:0006260">
    <property type="term" value="P:DNA replication"/>
    <property type="evidence" value="ECO:0007669"/>
    <property type="project" value="UniProtKB-KW"/>
</dbReference>
<dbReference type="InterPro" id="IPR012337">
    <property type="entry name" value="RNaseH-like_sf"/>
</dbReference>
<keyword evidence="4" id="KW-0540">Nuclease</keyword>
<evidence type="ECO:0000313" key="10">
    <source>
        <dbReference type="Proteomes" id="UP000674938"/>
    </source>
</evidence>